<evidence type="ECO:0008006" key="4">
    <source>
        <dbReference type="Google" id="ProtNLM"/>
    </source>
</evidence>
<evidence type="ECO:0000256" key="1">
    <source>
        <dbReference type="SAM" id="MobiDB-lite"/>
    </source>
</evidence>
<dbReference type="HOGENOM" id="CLU_015303_0_1_1"/>
<evidence type="ECO:0000313" key="2">
    <source>
        <dbReference type="EnsemblProtists" id="PYU1_T000513"/>
    </source>
</evidence>
<dbReference type="InterPro" id="IPR052727">
    <property type="entry name" value="Rab4/Rab5_effector"/>
</dbReference>
<proteinExistence type="predicted"/>
<dbReference type="AlphaFoldDB" id="K3W6C2"/>
<reference evidence="3" key="1">
    <citation type="journal article" date="2010" name="Genome Biol.">
        <title>Genome sequence of the necrotrophic plant pathogen Pythium ultimum reveals original pathogenicity mechanisms and effector repertoire.</title>
        <authorList>
            <person name="Levesque C.A."/>
            <person name="Brouwer H."/>
            <person name="Cano L."/>
            <person name="Hamilton J.P."/>
            <person name="Holt C."/>
            <person name="Huitema E."/>
            <person name="Raffaele S."/>
            <person name="Robideau G.P."/>
            <person name="Thines M."/>
            <person name="Win J."/>
            <person name="Zerillo M.M."/>
            <person name="Beakes G.W."/>
            <person name="Boore J.L."/>
            <person name="Busam D."/>
            <person name="Dumas B."/>
            <person name="Ferriera S."/>
            <person name="Fuerstenberg S.I."/>
            <person name="Gachon C.M."/>
            <person name="Gaulin E."/>
            <person name="Govers F."/>
            <person name="Grenville-Briggs L."/>
            <person name="Horner N."/>
            <person name="Hostetler J."/>
            <person name="Jiang R.H."/>
            <person name="Johnson J."/>
            <person name="Krajaejun T."/>
            <person name="Lin H."/>
            <person name="Meijer H.J."/>
            <person name="Moore B."/>
            <person name="Morris P."/>
            <person name="Phuntmart V."/>
            <person name="Puiu D."/>
            <person name="Shetty J."/>
            <person name="Stajich J.E."/>
            <person name="Tripathy S."/>
            <person name="Wawra S."/>
            <person name="van West P."/>
            <person name="Whitty B.R."/>
            <person name="Coutinho P.M."/>
            <person name="Henrissat B."/>
            <person name="Martin F."/>
            <person name="Thomas P.D."/>
            <person name="Tyler B.M."/>
            <person name="De Vries R.P."/>
            <person name="Kamoun S."/>
            <person name="Yandell M."/>
            <person name="Tisserat N."/>
            <person name="Buell C.R."/>
        </authorList>
    </citation>
    <scope>NUCLEOTIDE SEQUENCE</scope>
    <source>
        <strain evidence="3">DAOM:BR144</strain>
    </source>
</reference>
<sequence>MKFPLPANTIPRIELSDADEAAIAATAEELVKQTVAQYHEHLTRFKGVVDEYRWKQVKRREDVRVYRERRSSTDDESNDFSASVSRATSSSGSSVDDDNAGGASSNNSSLMLMFGTIPGCLNDVMYGVLSPTADDMLLKSAYLEDNYLHCSVLASIMRPTPESPFRDMSVKWAVRGHPLLLGPFTRKRDAVYVESVGYAQTPNGECIGYQANYSVDLPGARELLDLNFVRAKVQYCSVFRQRTPKTVEVYSRGFIQPNGSAPLYLGVAMSADIAVSMARTVHCSEMKKLTRLLRLTRREVPGLNASNATTSSNFSASNSSSSKSSTASKSASAASESSSAVNKCALCSERIGGVISSLGGSSKGKRCRMCDRRVCSRCRVFKDVYSRVEFEELIRPVSMAFCTHCVLVANRASAAKFAEYDALERQGEPVSRSMILDDVLPWWSFVVVV</sequence>
<feature type="region of interest" description="Disordered" evidence="1">
    <location>
        <begin position="65"/>
        <end position="102"/>
    </location>
</feature>
<feature type="compositionally biased region" description="Low complexity" evidence="1">
    <location>
        <begin position="81"/>
        <end position="102"/>
    </location>
</feature>
<evidence type="ECO:0000313" key="3">
    <source>
        <dbReference type="Proteomes" id="UP000019132"/>
    </source>
</evidence>
<accession>K3W6C2</accession>
<dbReference type="EMBL" id="GL376636">
    <property type="status" value="NOT_ANNOTATED_CDS"/>
    <property type="molecule type" value="Genomic_DNA"/>
</dbReference>
<reference evidence="2" key="3">
    <citation type="submission" date="2015-02" db="UniProtKB">
        <authorList>
            <consortium name="EnsemblProtists"/>
        </authorList>
    </citation>
    <scope>IDENTIFICATION</scope>
    <source>
        <strain evidence="2">DAOM BR144</strain>
    </source>
</reference>
<feature type="region of interest" description="Disordered" evidence="1">
    <location>
        <begin position="304"/>
        <end position="327"/>
    </location>
</feature>
<organism evidence="2 3">
    <name type="scientific">Globisporangium ultimum (strain ATCC 200006 / CBS 805.95 / DAOM BR144)</name>
    <name type="common">Pythium ultimum</name>
    <dbReference type="NCBI Taxonomy" id="431595"/>
    <lineage>
        <taxon>Eukaryota</taxon>
        <taxon>Sar</taxon>
        <taxon>Stramenopiles</taxon>
        <taxon>Oomycota</taxon>
        <taxon>Peronosporomycetes</taxon>
        <taxon>Pythiales</taxon>
        <taxon>Pythiaceae</taxon>
        <taxon>Globisporangium</taxon>
    </lineage>
</organism>
<dbReference type="EnsemblProtists" id="PYU1_T000513">
    <property type="protein sequence ID" value="PYU1_T000513"/>
    <property type="gene ID" value="PYU1_G000513"/>
</dbReference>
<dbReference type="Gene3D" id="3.30.40.10">
    <property type="entry name" value="Zinc/RING finger domain, C3HC4 (zinc finger)"/>
    <property type="match status" value="1"/>
</dbReference>
<name>K3W6C2_GLOUD</name>
<dbReference type="InParanoid" id="K3W6C2"/>
<dbReference type="Gene3D" id="3.30.530.20">
    <property type="match status" value="1"/>
</dbReference>
<dbReference type="PANTHER" id="PTHR13510:SF44">
    <property type="entry name" value="RABENOSYN-5"/>
    <property type="match status" value="1"/>
</dbReference>
<dbReference type="VEuPathDB" id="FungiDB:PYU1_G000513"/>
<dbReference type="InterPro" id="IPR023393">
    <property type="entry name" value="START-like_dom_sf"/>
</dbReference>
<dbReference type="Proteomes" id="UP000019132">
    <property type="component" value="Unassembled WGS sequence"/>
</dbReference>
<keyword evidence="3" id="KW-1185">Reference proteome</keyword>
<dbReference type="SUPFAM" id="SSF57903">
    <property type="entry name" value="FYVE/PHD zinc finger"/>
    <property type="match status" value="1"/>
</dbReference>
<protein>
    <recommendedName>
        <fullName evidence="4">FYVE-type domain-containing protein</fullName>
    </recommendedName>
</protein>
<dbReference type="InterPro" id="IPR011011">
    <property type="entry name" value="Znf_FYVE_PHD"/>
</dbReference>
<reference evidence="3" key="2">
    <citation type="submission" date="2010-04" db="EMBL/GenBank/DDBJ databases">
        <authorList>
            <person name="Buell R."/>
            <person name="Hamilton J."/>
            <person name="Hostetler J."/>
        </authorList>
    </citation>
    <scope>NUCLEOTIDE SEQUENCE [LARGE SCALE GENOMIC DNA]</scope>
    <source>
        <strain evidence="3">DAOM:BR144</strain>
    </source>
</reference>
<dbReference type="PANTHER" id="PTHR13510">
    <property type="entry name" value="FYVE-FINGER-CONTAINING RAB5 EFFECTOR PROTEIN RABENOSYN-5-RELATED"/>
    <property type="match status" value="1"/>
</dbReference>
<dbReference type="InterPro" id="IPR013083">
    <property type="entry name" value="Znf_RING/FYVE/PHD"/>
</dbReference>